<dbReference type="Proteomes" id="UP000233551">
    <property type="component" value="Unassembled WGS sequence"/>
</dbReference>
<evidence type="ECO:0000313" key="3">
    <source>
        <dbReference type="Proteomes" id="UP000233551"/>
    </source>
</evidence>
<sequence length="240" mass="27254">MVTAEDDVWETYVASLNTMATEMKEACMMISKSVHSGIYQEKFLELPRALPNVDGLTSAQVRMAIQKFEVLRIQEKVTARRAVYHYDRERTRNVFNPSPAAGAPGEDTVLHYIGFMIHDRVEDLVLIGDRIKHREVHRRENPLVRRCNSIPVLGSTMLSLVLGLQITPDDTGGRAQDIVVRDGGKQLTMGSRVSPMGRHEADVRDYGEPEGGDSPEPTQRFHRDPFQNLEHHLWWDGRPV</sequence>
<dbReference type="AlphaFoldDB" id="A0A2I0KAW8"/>
<name>A0A2I0KAW8_PUNGR</name>
<dbReference type="EMBL" id="PGOL01000760">
    <property type="protein sequence ID" value="PKI65330.1"/>
    <property type="molecule type" value="Genomic_DNA"/>
</dbReference>
<feature type="region of interest" description="Disordered" evidence="1">
    <location>
        <begin position="187"/>
        <end position="223"/>
    </location>
</feature>
<evidence type="ECO:0000256" key="1">
    <source>
        <dbReference type="SAM" id="MobiDB-lite"/>
    </source>
</evidence>
<keyword evidence="3" id="KW-1185">Reference proteome</keyword>
<protein>
    <submittedName>
        <fullName evidence="2">Uncharacterized protein</fullName>
    </submittedName>
</protein>
<reference evidence="2 3" key="1">
    <citation type="submission" date="2017-11" db="EMBL/GenBank/DDBJ databases">
        <title>De-novo sequencing of pomegranate (Punica granatum L.) genome.</title>
        <authorList>
            <person name="Akparov Z."/>
            <person name="Amiraslanov A."/>
            <person name="Hajiyeva S."/>
            <person name="Abbasov M."/>
            <person name="Kaur K."/>
            <person name="Hamwieh A."/>
            <person name="Solovyev V."/>
            <person name="Salamov A."/>
            <person name="Braich B."/>
            <person name="Kosarev P."/>
            <person name="Mahmoud A."/>
            <person name="Hajiyev E."/>
            <person name="Babayeva S."/>
            <person name="Izzatullayeva V."/>
            <person name="Mammadov A."/>
            <person name="Mammadov A."/>
            <person name="Sharifova S."/>
            <person name="Ojaghi J."/>
            <person name="Eynullazada K."/>
            <person name="Bayramov B."/>
            <person name="Abdulazimova A."/>
            <person name="Shahmuradov I."/>
        </authorList>
    </citation>
    <scope>NUCLEOTIDE SEQUENCE [LARGE SCALE GENOMIC DNA]</scope>
    <source>
        <strain evidence="3">cv. AG2017</strain>
        <tissue evidence="2">Leaf</tissue>
    </source>
</reference>
<gene>
    <name evidence="2" type="ORF">CRG98_014294</name>
</gene>
<proteinExistence type="predicted"/>
<feature type="compositionally biased region" description="Basic and acidic residues" evidence="1">
    <location>
        <begin position="197"/>
        <end position="207"/>
    </location>
</feature>
<organism evidence="2 3">
    <name type="scientific">Punica granatum</name>
    <name type="common">Pomegranate</name>
    <dbReference type="NCBI Taxonomy" id="22663"/>
    <lineage>
        <taxon>Eukaryota</taxon>
        <taxon>Viridiplantae</taxon>
        <taxon>Streptophyta</taxon>
        <taxon>Embryophyta</taxon>
        <taxon>Tracheophyta</taxon>
        <taxon>Spermatophyta</taxon>
        <taxon>Magnoliopsida</taxon>
        <taxon>eudicotyledons</taxon>
        <taxon>Gunneridae</taxon>
        <taxon>Pentapetalae</taxon>
        <taxon>rosids</taxon>
        <taxon>malvids</taxon>
        <taxon>Myrtales</taxon>
        <taxon>Lythraceae</taxon>
        <taxon>Punica</taxon>
    </lineage>
</organism>
<evidence type="ECO:0000313" key="2">
    <source>
        <dbReference type="EMBL" id="PKI65330.1"/>
    </source>
</evidence>
<comment type="caution">
    <text evidence="2">The sequence shown here is derived from an EMBL/GenBank/DDBJ whole genome shotgun (WGS) entry which is preliminary data.</text>
</comment>
<accession>A0A2I0KAW8</accession>